<dbReference type="EMBL" id="JYDQ01000209">
    <property type="protein sequence ID" value="KRY10988.1"/>
    <property type="molecule type" value="Genomic_DNA"/>
</dbReference>
<dbReference type="AlphaFoldDB" id="A0A0V0ZEZ6"/>
<keyword evidence="2" id="KW-1185">Reference proteome</keyword>
<evidence type="ECO:0000313" key="1">
    <source>
        <dbReference type="EMBL" id="KRY10988.1"/>
    </source>
</evidence>
<reference evidence="1 2" key="1">
    <citation type="submission" date="2015-01" db="EMBL/GenBank/DDBJ databases">
        <title>Evolution of Trichinella species and genotypes.</title>
        <authorList>
            <person name="Korhonen P.K."/>
            <person name="Edoardo P."/>
            <person name="Giuseppe L.R."/>
            <person name="Gasser R.B."/>
        </authorList>
    </citation>
    <scope>NUCLEOTIDE SEQUENCE [LARGE SCALE GENOMIC DNA]</scope>
    <source>
        <strain evidence="1">ISS2496</strain>
    </source>
</reference>
<protein>
    <submittedName>
        <fullName evidence="1">Uncharacterized protein</fullName>
    </submittedName>
</protein>
<evidence type="ECO:0000313" key="2">
    <source>
        <dbReference type="Proteomes" id="UP000054783"/>
    </source>
</evidence>
<sequence length="116" mass="13711">MYCDHLKVILKVNISPVYSQQIIPSNCILFGNKSIAMQSNTKPHLEKRSECMFSEDKQMERYVTLELLCGKFGRIEKEDERNHEYEVLCRESTKSKRRTRSRVWRGKEKELAAIVK</sequence>
<dbReference type="Proteomes" id="UP000054783">
    <property type="component" value="Unassembled WGS sequence"/>
</dbReference>
<organism evidence="1 2">
    <name type="scientific">Trichinella patagoniensis</name>
    <dbReference type="NCBI Taxonomy" id="990121"/>
    <lineage>
        <taxon>Eukaryota</taxon>
        <taxon>Metazoa</taxon>
        <taxon>Ecdysozoa</taxon>
        <taxon>Nematoda</taxon>
        <taxon>Enoplea</taxon>
        <taxon>Dorylaimia</taxon>
        <taxon>Trichinellida</taxon>
        <taxon>Trichinellidae</taxon>
        <taxon>Trichinella</taxon>
    </lineage>
</organism>
<gene>
    <name evidence="1" type="ORF">T12_9357</name>
</gene>
<name>A0A0V0ZEZ6_9BILA</name>
<proteinExistence type="predicted"/>
<comment type="caution">
    <text evidence="1">The sequence shown here is derived from an EMBL/GenBank/DDBJ whole genome shotgun (WGS) entry which is preliminary data.</text>
</comment>
<accession>A0A0V0ZEZ6</accession>